<feature type="domain" description="Myb-like DNA-binding" evidence="2">
    <location>
        <begin position="63"/>
        <end position="102"/>
    </location>
</feature>
<feature type="region of interest" description="Disordered" evidence="1">
    <location>
        <begin position="107"/>
        <end position="232"/>
    </location>
</feature>
<feature type="non-terminal residue" evidence="3">
    <location>
        <position position="232"/>
    </location>
</feature>
<proteinExistence type="predicted"/>
<evidence type="ECO:0000256" key="1">
    <source>
        <dbReference type="SAM" id="MobiDB-lite"/>
    </source>
</evidence>
<reference evidence="3 4" key="1">
    <citation type="submission" date="2018-05" db="EMBL/GenBank/DDBJ databases">
        <title>Draft genome sequence of Scytalidium lignicola DSM 105466, a ubiquitous saprotrophic fungus.</title>
        <authorList>
            <person name="Buettner E."/>
            <person name="Gebauer A.M."/>
            <person name="Hofrichter M."/>
            <person name="Liers C."/>
            <person name="Kellner H."/>
        </authorList>
    </citation>
    <scope>NUCLEOTIDE SEQUENCE [LARGE SCALE GENOMIC DNA]</scope>
    <source>
        <strain evidence="3 4">DSM 105466</strain>
    </source>
</reference>
<sequence length="232" mass="25207">MPPKASGDSLLNALMKQPDFKLDYTQLGKDLGISSDGARKRMTAFKKKIDVAKAGNDPITDSLLDAILKQPDLTKINFPQLGKDLGITSDGARKRLTAFKKRVAAEISGDTSGNGTVKEVLAKHDSEGDDEEELEAETPKTKKGKAAARKNTLRKRAGSEAEEEDESPTKKRVVPVKGKKSKEGGIEVQQRGRRAGSTKRVTAVLEQEMLERQRMGLSASSAAVDENEDEDE</sequence>
<dbReference type="EMBL" id="NCSJ02000128">
    <property type="protein sequence ID" value="RFU29434.1"/>
    <property type="molecule type" value="Genomic_DNA"/>
</dbReference>
<evidence type="ECO:0000313" key="4">
    <source>
        <dbReference type="Proteomes" id="UP000258309"/>
    </source>
</evidence>
<dbReference type="InterPro" id="IPR054505">
    <property type="entry name" value="Myb_DNA-bind_8"/>
</dbReference>
<evidence type="ECO:0000259" key="2">
    <source>
        <dbReference type="Pfam" id="PF22980"/>
    </source>
</evidence>
<feature type="compositionally biased region" description="Basic residues" evidence="1">
    <location>
        <begin position="170"/>
        <end position="180"/>
    </location>
</feature>
<feature type="compositionally biased region" description="Acidic residues" evidence="1">
    <location>
        <begin position="127"/>
        <end position="136"/>
    </location>
</feature>
<keyword evidence="4" id="KW-1185">Reference proteome</keyword>
<feature type="non-terminal residue" evidence="3">
    <location>
        <position position="1"/>
    </location>
</feature>
<protein>
    <recommendedName>
        <fullName evidence="2">Myb-like DNA-binding domain-containing protein</fullName>
    </recommendedName>
</protein>
<dbReference type="Proteomes" id="UP000258309">
    <property type="component" value="Unassembled WGS sequence"/>
</dbReference>
<name>A0A3E2H7T1_SCYLI</name>
<feature type="compositionally biased region" description="Basic residues" evidence="1">
    <location>
        <begin position="141"/>
        <end position="156"/>
    </location>
</feature>
<evidence type="ECO:0000313" key="3">
    <source>
        <dbReference type="EMBL" id="RFU29434.1"/>
    </source>
</evidence>
<dbReference type="AlphaFoldDB" id="A0A3E2H7T1"/>
<dbReference type="Pfam" id="PF22980">
    <property type="entry name" value="Myb_DNA-bind_8"/>
    <property type="match status" value="1"/>
</dbReference>
<organism evidence="3 4">
    <name type="scientific">Scytalidium lignicola</name>
    <name type="common">Hyphomycete</name>
    <dbReference type="NCBI Taxonomy" id="5539"/>
    <lineage>
        <taxon>Eukaryota</taxon>
        <taxon>Fungi</taxon>
        <taxon>Dikarya</taxon>
        <taxon>Ascomycota</taxon>
        <taxon>Pezizomycotina</taxon>
        <taxon>Leotiomycetes</taxon>
        <taxon>Leotiomycetes incertae sedis</taxon>
        <taxon>Scytalidium</taxon>
    </lineage>
</organism>
<comment type="caution">
    <text evidence="3">The sequence shown here is derived from an EMBL/GenBank/DDBJ whole genome shotgun (WGS) entry which is preliminary data.</text>
</comment>
<gene>
    <name evidence="3" type="ORF">B7463_g6912</name>
</gene>
<accession>A0A3E2H7T1</accession>